<proteinExistence type="predicted"/>
<feature type="compositionally biased region" description="Low complexity" evidence="5">
    <location>
        <begin position="926"/>
        <end position="936"/>
    </location>
</feature>
<evidence type="ECO:0000256" key="4">
    <source>
        <dbReference type="ARBA" id="ARBA00023242"/>
    </source>
</evidence>
<evidence type="ECO:0000256" key="2">
    <source>
        <dbReference type="ARBA" id="ARBA00022481"/>
    </source>
</evidence>
<dbReference type="Pfam" id="PF02037">
    <property type="entry name" value="SAP"/>
    <property type="match status" value="1"/>
</dbReference>
<dbReference type="GO" id="GO:0003723">
    <property type="term" value="F:RNA binding"/>
    <property type="evidence" value="ECO:0007669"/>
    <property type="project" value="TreeGrafter"/>
</dbReference>
<dbReference type="VEuPathDB" id="VectorBase:LLONM1_004003"/>
<evidence type="ECO:0000256" key="3">
    <source>
        <dbReference type="ARBA" id="ARBA00022553"/>
    </source>
</evidence>
<dbReference type="InterPro" id="IPR003877">
    <property type="entry name" value="SPRY_dom"/>
</dbReference>
<dbReference type="EMBL" id="GITU01008114">
    <property type="protein sequence ID" value="MBC1176817.1"/>
    <property type="molecule type" value="Transcribed_RNA"/>
</dbReference>
<dbReference type="SUPFAM" id="SSF68906">
    <property type="entry name" value="SAP domain"/>
    <property type="match status" value="1"/>
</dbReference>
<dbReference type="SUPFAM" id="SSF49899">
    <property type="entry name" value="Concanavalin A-like lectins/glucanases"/>
    <property type="match status" value="1"/>
</dbReference>
<dbReference type="InterPro" id="IPR027417">
    <property type="entry name" value="P-loop_NTPase"/>
</dbReference>
<dbReference type="InterPro" id="IPR003034">
    <property type="entry name" value="SAP_dom"/>
</dbReference>
<dbReference type="Gene3D" id="1.10.720.30">
    <property type="entry name" value="SAP domain"/>
    <property type="match status" value="1"/>
</dbReference>
<keyword evidence="4" id="KW-0539">Nucleus</keyword>
<feature type="compositionally biased region" description="Basic and acidic residues" evidence="5">
    <location>
        <begin position="547"/>
        <end position="563"/>
    </location>
</feature>
<dbReference type="PROSITE" id="PS50188">
    <property type="entry name" value="B302_SPRY"/>
    <property type="match status" value="1"/>
</dbReference>
<feature type="region of interest" description="Disordered" evidence="5">
    <location>
        <begin position="785"/>
        <end position="804"/>
    </location>
</feature>
<keyword evidence="3" id="KW-0597">Phosphoprotein</keyword>
<feature type="compositionally biased region" description="Basic and acidic residues" evidence="5">
    <location>
        <begin position="178"/>
        <end position="197"/>
    </location>
</feature>
<feature type="region of interest" description="Disordered" evidence="5">
    <location>
        <begin position="39"/>
        <end position="282"/>
    </location>
</feature>
<dbReference type="InterPro" id="IPR036361">
    <property type="entry name" value="SAP_dom_sf"/>
</dbReference>
<protein>
    <submittedName>
        <fullName evidence="8">Putative scaffold/matrix specific factor hnrnp-u/saf-a</fullName>
    </submittedName>
</protein>
<dbReference type="InterPro" id="IPR001870">
    <property type="entry name" value="B30.2/SPRY"/>
</dbReference>
<dbReference type="SUPFAM" id="SSF52540">
    <property type="entry name" value="P-loop containing nucleoside triphosphate hydrolases"/>
    <property type="match status" value="1"/>
</dbReference>
<dbReference type="InterPro" id="IPR013320">
    <property type="entry name" value="ConA-like_dom_sf"/>
</dbReference>
<dbReference type="PANTHER" id="PTHR12381:SF56">
    <property type="entry name" value="B30.2_SPRY DOMAIN-CONTAINING PROTEIN-RELATED"/>
    <property type="match status" value="1"/>
</dbReference>
<feature type="region of interest" description="Disordered" evidence="5">
    <location>
        <begin position="467"/>
        <end position="579"/>
    </location>
</feature>
<dbReference type="SMART" id="SM00513">
    <property type="entry name" value="SAP"/>
    <property type="match status" value="1"/>
</dbReference>
<dbReference type="Pfam" id="PF13671">
    <property type="entry name" value="AAA_33"/>
    <property type="match status" value="1"/>
</dbReference>
<evidence type="ECO:0000259" key="7">
    <source>
        <dbReference type="PROSITE" id="PS50800"/>
    </source>
</evidence>
<feature type="compositionally biased region" description="Basic and acidic residues" evidence="5">
    <location>
        <begin position="788"/>
        <end position="804"/>
    </location>
</feature>
<feature type="compositionally biased region" description="Basic and acidic residues" evidence="5">
    <location>
        <begin position="519"/>
        <end position="540"/>
    </location>
</feature>
<dbReference type="GO" id="GO:0000380">
    <property type="term" value="P:alternative mRNA splicing, via spliceosome"/>
    <property type="evidence" value="ECO:0007669"/>
    <property type="project" value="TreeGrafter"/>
</dbReference>
<organism evidence="8">
    <name type="scientific">Lutzomyia longipalpis</name>
    <name type="common">Sand fly</name>
    <dbReference type="NCBI Taxonomy" id="7200"/>
    <lineage>
        <taxon>Eukaryota</taxon>
        <taxon>Metazoa</taxon>
        <taxon>Ecdysozoa</taxon>
        <taxon>Arthropoda</taxon>
        <taxon>Hexapoda</taxon>
        <taxon>Insecta</taxon>
        <taxon>Pterygota</taxon>
        <taxon>Neoptera</taxon>
        <taxon>Endopterygota</taxon>
        <taxon>Diptera</taxon>
        <taxon>Nematocera</taxon>
        <taxon>Psychodoidea</taxon>
        <taxon>Psychodidae</taxon>
        <taxon>Lutzomyia</taxon>
        <taxon>Lutzomyia</taxon>
    </lineage>
</organism>
<accession>A0A7G3AXH2</accession>
<dbReference type="InterPro" id="IPR043136">
    <property type="entry name" value="B30.2/SPRY_sf"/>
</dbReference>
<sequence>MDLSDLSKLRVVDLKQELQNRGLDTKGVKAVLIERLREAMSADADGSESNDVEGSSDGGAQEESILPDEESSDARGVTTHSPSPEPPAPPIVDAPEEAILLDESESGDIVMHEVPPEVSPDSTEDVTEVQQENLPPHEAPQEDVKEASQGGEEATPAGRDVEEEEAREEPSSAGGEEELAKKSEEPTEGDNEKKCPEEADDSAVDAYTQNETMPMDEVEKKAKEEEEAKKAAENEPKDDKKRRRSPSPDTTEGSSRRRPRHDSQTAHADDFMNIEDEPALPEDPSLSWVDSDLHMKISGTDFCEARTLSDGVLGLMWAGARATHGVTTGKVFYEVQLQQKNSRVNFPDEKNLFDLRCGWSTLKTDLHLGQTENSFAYDAEGRKVHAGTEEDFGVKFTVGDVIGVYLDMESESCKIQFTVNGEDQGVAFEFEKEKLAGEALFPHISTKNITFKVNFGQLENTLLSDYVPRKRHQEKPKEEAEKKDTEKKAADGEEVKKDGETPETAESKPEEDAAQVAEAKPEEGQEGAPKDDTAEPKEGGEEPTAAEEDKKTDAETKDEKENMEVDEQEEVPEKPINRETLPEYTFISRLPREELVEGLKRVASRKECEVIMMIGLPGSGKTHWVTKWNEEHPEMRYNIIGNNYLYDRMNRGKTSKSEKFNDMCNRSFTVLQELAQKRRRNYIFDQTNVYASAQRRKMKGFGDFKRIAVIVIPDDEEYKRRVASKNEGGSKELADYAVNEMKANFSLPTLDLAWFDEIKYVELEEEAATKLVQDYIDRAKKALPQKRRPYEDNRDRRRRDYGNDRRWDRGDRRERWDMGGYRGPSGWRPPPPRDYYGGGGGGGGYDRRERWNEPTWVSGNRRYERDYRRDYGSRDYPRSRDSRDSRSGRSGRDQDFRERRSDNRGGGGDNYGSRSSSSRSSRRDYSSSSRDSAGSAKSYGNPAYGAMPPGGAAMAAQGGAAWGGWQQQPPQQQQWPMAGNWGAQGWNQGGWSTGGAQNWGGWDQWSGQAANGAEWNTASWDVNQAAYTTNSCPNVDPASGQTN</sequence>
<feature type="compositionally biased region" description="Basic and acidic residues" evidence="5">
    <location>
        <begin position="261"/>
        <end position="270"/>
    </location>
</feature>
<feature type="domain" description="B30.2/SPRY" evidence="6">
    <location>
        <begin position="254"/>
        <end position="460"/>
    </location>
</feature>
<feature type="region of interest" description="Disordered" evidence="5">
    <location>
        <begin position="871"/>
        <end position="1007"/>
    </location>
</feature>
<dbReference type="PANTHER" id="PTHR12381">
    <property type="entry name" value="HETEROGENEOUS NUCLEAR RIBONUCLEOPROTEIN U FAMILY MEMBER"/>
    <property type="match status" value="1"/>
</dbReference>
<feature type="compositionally biased region" description="Pro residues" evidence="5">
    <location>
        <begin position="83"/>
        <end position="92"/>
    </location>
</feature>
<dbReference type="Gene3D" id="2.60.120.920">
    <property type="match status" value="1"/>
</dbReference>
<dbReference type="SMART" id="SM00449">
    <property type="entry name" value="SPRY"/>
    <property type="match status" value="1"/>
</dbReference>
<feature type="compositionally biased region" description="Acidic residues" evidence="5">
    <location>
        <begin position="94"/>
        <end position="106"/>
    </location>
</feature>
<dbReference type="Gene3D" id="3.40.50.300">
    <property type="entry name" value="P-loop containing nucleotide triphosphate hydrolases"/>
    <property type="match status" value="1"/>
</dbReference>
<evidence type="ECO:0000259" key="6">
    <source>
        <dbReference type="PROSITE" id="PS50188"/>
    </source>
</evidence>
<dbReference type="GO" id="GO:0005634">
    <property type="term" value="C:nucleus"/>
    <property type="evidence" value="ECO:0007669"/>
    <property type="project" value="UniProtKB-SubCell"/>
</dbReference>
<dbReference type="CDD" id="cd12884">
    <property type="entry name" value="SPRY_hnRNP"/>
    <property type="match status" value="1"/>
</dbReference>
<dbReference type="Pfam" id="PF00622">
    <property type="entry name" value="SPRY"/>
    <property type="match status" value="1"/>
</dbReference>
<feature type="region of interest" description="Disordered" evidence="5">
    <location>
        <begin position="818"/>
        <end position="850"/>
    </location>
</feature>
<evidence type="ECO:0000256" key="5">
    <source>
        <dbReference type="SAM" id="MobiDB-lite"/>
    </source>
</evidence>
<evidence type="ECO:0000256" key="1">
    <source>
        <dbReference type="ARBA" id="ARBA00004123"/>
    </source>
</evidence>
<dbReference type="AlphaFoldDB" id="A0A7G3AXH2"/>
<reference evidence="8" key="1">
    <citation type="journal article" date="2020" name="BMC">
        <title>Leishmania infection induces a limited differential gene expression in the sand fly midgut.</title>
        <authorList>
            <person name="Coutinho-Abreu I.V."/>
            <person name="Serafim T.D."/>
            <person name="Meneses C."/>
            <person name="Kamhawi S."/>
            <person name="Oliveira F."/>
            <person name="Valenzuela J.G."/>
        </authorList>
    </citation>
    <scope>NUCLEOTIDE SEQUENCE</scope>
    <source>
        <strain evidence="8">Jacobina</strain>
        <tissue evidence="8">Midgut</tissue>
    </source>
</reference>
<dbReference type="InterPro" id="IPR035778">
    <property type="entry name" value="SPRY_hnRNP_U"/>
</dbReference>
<feature type="compositionally biased region" description="Basic and acidic residues" evidence="5">
    <location>
        <begin position="871"/>
        <end position="903"/>
    </location>
</feature>
<feature type="domain" description="SAP" evidence="7">
    <location>
        <begin position="6"/>
        <end position="40"/>
    </location>
</feature>
<keyword evidence="2" id="KW-0488">Methylation</keyword>
<comment type="subcellular location">
    <subcellularLocation>
        <location evidence="1">Nucleus</location>
    </subcellularLocation>
</comment>
<dbReference type="PROSITE" id="PS50800">
    <property type="entry name" value="SAP"/>
    <property type="match status" value="1"/>
</dbReference>
<feature type="compositionally biased region" description="Basic and acidic residues" evidence="5">
    <location>
        <begin position="475"/>
        <end position="511"/>
    </location>
</feature>
<name>A0A7G3AXH2_LUTLO</name>
<evidence type="ECO:0000313" key="8">
    <source>
        <dbReference type="EMBL" id="MBC1176817.1"/>
    </source>
</evidence>
<feature type="compositionally biased region" description="Low complexity" evidence="5">
    <location>
        <begin position="945"/>
        <end position="986"/>
    </location>
</feature>
<feature type="compositionally biased region" description="Basic and acidic residues" evidence="5">
    <location>
        <begin position="217"/>
        <end position="239"/>
    </location>
</feature>